<dbReference type="EMBL" id="JANBUN010000124">
    <property type="protein sequence ID" value="KAJ2806639.1"/>
    <property type="molecule type" value="Genomic_DNA"/>
</dbReference>
<organism evidence="1 2">
    <name type="scientific">Coemansia helicoidea</name>
    <dbReference type="NCBI Taxonomy" id="1286919"/>
    <lineage>
        <taxon>Eukaryota</taxon>
        <taxon>Fungi</taxon>
        <taxon>Fungi incertae sedis</taxon>
        <taxon>Zoopagomycota</taxon>
        <taxon>Kickxellomycotina</taxon>
        <taxon>Kickxellomycetes</taxon>
        <taxon>Kickxellales</taxon>
        <taxon>Kickxellaceae</taxon>
        <taxon>Coemansia</taxon>
    </lineage>
</organism>
<comment type="caution">
    <text evidence="1">The sequence shown here is derived from an EMBL/GenBank/DDBJ whole genome shotgun (WGS) entry which is preliminary data.</text>
</comment>
<name>A0ACC1LER0_9FUNG</name>
<dbReference type="Proteomes" id="UP001140087">
    <property type="component" value="Unassembled WGS sequence"/>
</dbReference>
<evidence type="ECO:0000313" key="1">
    <source>
        <dbReference type="EMBL" id="KAJ2806639.1"/>
    </source>
</evidence>
<protein>
    <submittedName>
        <fullName evidence="1">WD40 repeat-like protein</fullName>
    </submittedName>
</protein>
<proteinExistence type="predicted"/>
<reference evidence="1" key="1">
    <citation type="submission" date="2022-07" db="EMBL/GenBank/DDBJ databases">
        <title>Phylogenomic reconstructions and comparative analyses of Kickxellomycotina fungi.</title>
        <authorList>
            <person name="Reynolds N.K."/>
            <person name="Stajich J.E."/>
            <person name="Barry K."/>
            <person name="Grigoriev I.V."/>
            <person name="Crous P."/>
            <person name="Smith M.E."/>
        </authorList>
    </citation>
    <scope>NUCLEOTIDE SEQUENCE</scope>
    <source>
        <strain evidence="1">BCRC 34780</strain>
    </source>
</reference>
<evidence type="ECO:0000313" key="2">
    <source>
        <dbReference type="Proteomes" id="UP001140087"/>
    </source>
</evidence>
<keyword evidence="2" id="KW-1185">Reference proteome</keyword>
<gene>
    <name evidence="1" type="primary">AIP1</name>
    <name evidence="1" type="ORF">H4R21_000783</name>
</gene>
<sequence>MSFVQKSYFAPTPVTARGRPVRLSADAKGESVVYASGKSIVVRSLAEPEKAWEYRGHTAATTVARMSPSGYYVASGDVTGKVRVWDAVGEEHLAKGEYQPMAGSVSDIAWDHESQRLLAVGDGKDGFGHFFTYDSGNSVGSMMGHSKVINACALRQSRPFRAVTCSDDGTCVFYHGAPYRYAAVLGEHTGFVFDVKYAPSDEYFVTVGADRRIFLYDGKSGALVRQVAAGCAEPHTGSIFAVAWSPDSRLLVTSSGDRTCKFWDVSADALVATVAIGGGSAAPEHQQVGNLWAGDRVVSLSLSGDLNYLSVDSASPVRVITGHQKAITAAALAHPQTLYTASYDGRLCTWDFAGAPGTAAAVGGPTGGARVEGAAASGDLVALGCLDDALRFARAGAVAAASAVALPAGPRSVALDAAGATVVAALQDDGVVVVSGGKVVRADVGGAPRAVAVSADGLVAVGFEDCSVRLFTLAGSALTATGAQVAGHIRAITTLAFSPDGALLASGDAGGKIVVARAPSGEEVTTRWGSHTARIFGIGWSPDGAHAASASLDGNVIVWSVDAPQRKIVIRGAHRDGAATACFVDNDTVVSTGADAAVKVWSITHF</sequence>
<accession>A0ACC1LER0</accession>